<name>A0ABN0FL58_9BURK</name>
<evidence type="ECO:0000313" key="1">
    <source>
        <dbReference type="EMBL" id="EIM99512.1"/>
    </source>
</evidence>
<evidence type="ECO:0008006" key="3">
    <source>
        <dbReference type="Google" id="ProtNLM"/>
    </source>
</evidence>
<keyword evidence="2" id="KW-1185">Reference proteome</keyword>
<gene>
    <name evidence="1" type="ORF">WQE_18709</name>
</gene>
<dbReference type="RefSeq" id="WP_007583515.1">
    <property type="nucleotide sequence ID" value="NZ_AKAU01000098.1"/>
</dbReference>
<organism evidence="1 2">
    <name type="scientific">Paraburkholderia hospita</name>
    <dbReference type="NCBI Taxonomy" id="169430"/>
    <lineage>
        <taxon>Bacteria</taxon>
        <taxon>Pseudomonadati</taxon>
        <taxon>Pseudomonadota</taxon>
        <taxon>Betaproteobacteria</taxon>
        <taxon>Burkholderiales</taxon>
        <taxon>Burkholderiaceae</taxon>
        <taxon>Paraburkholderia</taxon>
    </lineage>
</organism>
<comment type="caution">
    <text evidence="1">The sequence shown here is derived from an EMBL/GenBank/DDBJ whole genome shotgun (WGS) entry which is preliminary data.</text>
</comment>
<accession>A0ABN0FL58</accession>
<protein>
    <recommendedName>
        <fullName evidence="3">Transposase</fullName>
    </recommendedName>
</protein>
<proteinExistence type="predicted"/>
<evidence type="ECO:0000313" key="2">
    <source>
        <dbReference type="Proteomes" id="UP000004980"/>
    </source>
</evidence>
<reference evidence="1 2" key="1">
    <citation type="journal article" date="2012" name="J. Bacteriol.">
        <title>Draft Genome Sequence of the Soil Bacterium Burkholderia terrae Strain BS001, Which Interacts with Fungal Surface Structures.</title>
        <authorList>
            <person name="Nazir R."/>
            <person name="Hansen M.A."/>
            <person name="Sorensen S."/>
            <person name="van Elsas J.D."/>
        </authorList>
    </citation>
    <scope>NUCLEOTIDE SEQUENCE [LARGE SCALE GENOMIC DNA]</scope>
    <source>
        <strain evidence="1 2">BS001</strain>
    </source>
</reference>
<dbReference type="Proteomes" id="UP000004980">
    <property type="component" value="Unassembled WGS sequence"/>
</dbReference>
<dbReference type="EMBL" id="AKAU01000098">
    <property type="protein sequence ID" value="EIM99512.1"/>
    <property type="molecule type" value="Genomic_DNA"/>
</dbReference>
<sequence>MTRHPLPSRITSGLDFLIPDNWSADQALAVIERIDDLRKRICMHYQFALHELLHEQRAPPVNPHLNDVEAPF</sequence>